<feature type="transmembrane region" description="Helical" evidence="2">
    <location>
        <begin position="68"/>
        <end position="86"/>
    </location>
</feature>
<accession>A0A6J7A7S7</accession>
<evidence type="ECO:0000256" key="2">
    <source>
        <dbReference type="SAM" id="Phobius"/>
    </source>
</evidence>
<protein>
    <submittedName>
        <fullName evidence="3">Unannotated protein</fullName>
    </submittedName>
</protein>
<proteinExistence type="predicted"/>
<reference evidence="3" key="1">
    <citation type="submission" date="2020-05" db="EMBL/GenBank/DDBJ databases">
        <authorList>
            <person name="Chiriac C."/>
            <person name="Salcher M."/>
            <person name="Ghai R."/>
            <person name="Kavagutti S V."/>
        </authorList>
    </citation>
    <scope>NUCLEOTIDE SEQUENCE</scope>
</reference>
<feature type="transmembrane region" description="Helical" evidence="2">
    <location>
        <begin position="93"/>
        <end position="111"/>
    </location>
</feature>
<gene>
    <name evidence="3" type="ORF">UFOPK3204_00701</name>
</gene>
<keyword evidence="2" id="KW-0812">Transmembrane</keyword>
<dbReference type="AlphaFoldDB" id="A0A6J7A7S7"/>
<dbReference type="Pfam" id="PF11361">
    <property type="entry name" value="DUF3159"/>
    <property type="match status" value="1"/>
</dbReference>
<keyword evidence="2" id="KW-0472">Membrane</keyword>
<feature type="transmembrane region" description="Helical" evidence="2">
    <location>
        <begin position="44"/>
        <end position="62"/>
    </location>
</feature>
<sequence length="233" mass="25159">MSDPSDSNAPDLNAPGSNLGAHETKADVRAETVLLERAIGGWRGIIDSGVPTAVFVVAYLVTGQNLGWSVGAAVAAGLLIMIWRLVRREPLQQVLAGFAGVLVSALVAKWTGRPEAYFLPGFLQNLAYGLAFLVSIIIGWPLLGVILGYFTGEGTTWRQDQPLRRIYAAASWIWVALFFGRLVVQVPLYLMGAVGALGVVKILMGIPLYIAAAYFTYRLLGPIWTEKRAAKSK</sequence>
<evidence type="ECO:0000256" key="1">
    <source>
        <dbReference type="SAM" id="MobiDB-lite"/>
    </source>
</evidence>
<organism evidence="3">
    <name type="scientific">freshwater metagenome</name>
    <dbReference type="NCBI Taxonomy" id="449393"/>
    <lineage>
        <taxon>unclassified sequences</taxon>
        <taxon>metagenomes</taxon>
        <taxon>ecological metagenomes</taxon>
    </lineage>
</organism>
<feature type="compositionally biased region" description="Polar residues" evidence="1">
    <location>
        <begin position="1"/>
        <end position="10"/>
    </location>
</feature>
<keyword evidence="2" id="KW-1133">Transmembrane helix</keyword>
<feature type="transmembrane region" description="Helical" evidence="2">
    <location>
        <begin position="166"/>
        <end position="184"/>
    </location>
</feature>
<dbReference type="EMBL" id="CAFABK010000023">
    <property type="protein sequence ID" value="CAB4828628.1"/>
    <property type="molecule type" value="Genomic_DNA"/>
</dbReference>
<feature type="transmembrane region" description="Helical" evidence="2">
    <location>
        <begin position="126"/>
        <end position="150"/>
    </location>
</feature>
<feature type="region of interest" description="Disordered" evidence="1">
    <location>
        <begin position="1"/>
        <end position="21"/>
    </location>
</feature>
<dbReference type="PIRSF" id="PIRSF010219">
    <property type="entry name" value="UCP010219"/>
    <property type="match status" value="1"/>
</dbReference>
<evidence type="ECO:0000313" key="3">
    <source>
        <dbReference type="EMBL" id="CAB4828628.1"/>
    </source>
</evidence>
<name>A0A6J7A7S7_9ZZZZ</name>
<feature type="transmembrane region" description="Helical" evidence="2">
    <location>
        <begin position="190"/>
        <end position="217"/>
    </location>
</feature>
<dbReference type="InterPro" id="IPR016566">
    <property type="entry name" value="UCP010219"/>
</dbReference>